<evidence type="ECO:0000256" key="2">
    <source>
        <dbReference type="ARBA" id="ARBA00022448"/>
    </source>
</evidence>
<evidence type="ECO:0000313" key="5">
    <source>
        <dbReference type="EMBL" id="AZS75455.1"/>
    </source>
</evidence>
<dbReference type="GO" id="GO:0043190">
    <property type="term" value="C:ATP-binding cassette (ABC) transporter complex"/>
    <property type="evidence" value="ECO:0007669"/>
    <property type="project" value="InterPro"/>
</dbReference>
<dbReference type="InterPro" id="IPR030678">
    <property type="entry name" value="Peptide/Ni-bd"/>
</dbReference>
<dbReference type="EMBL" id="CP029042">
    <property type="protein sequence ID" value="AZS75455.1"/>
    <property type="molecule type" value="Genomic_DNA"/>
</dbReference>
<dbReference type="Gene3D" id="3.40.190.10">
    <property type="entry name" value="Periplasmic binding protein-like II"/>
    <property type="match status" value="1"/>
</dbReference>
<feature type="domain" description="Solute-binding protein family 5" evidence="4">
    <location>
        <begin position="109"/>
        <end position="447"/>
    </location>
</feature>
<organism evidence="5 6">
    <name type="scientific">Streptomyces lydicus</name>
    <dbReference type="NCBI Taxonomy" id="47763"/>
    <lineage>
        <taxon>Bacteria</taxon>
        <taxon>Bacillati</taxon>
        <taxon>Actinomycetota</taxon>
        <taxon>Actinomycetes</taxon>
        <taxon>Kitasatosporales</taxon>
        <taxon>Streptomycetaceae</taxon>
        <taxon>Streptomyces</taxon>
    </lineage>
</organism>
<dbReference type="AlphaFoldDB" id="A0A3Q9KED9"/>
<evidence type="ECO:0000256" key="3">
    <source>
        <dbReference type="ARBA" id="ARBA00022729"/>
    </source>
</evidence>
<dbReference type="SUPFAM" id="SSF53850">
    <property type="entry name" value="Periplasmic binding protein-like II"/>
    <property type="match status" value="1"/>
</dbReference>
<dbReference type="InterPro" id="IPR039424">
    <property type="entry name" value="SBP_5"/>
</dbReference>
<dbReference type="InterPro" id="IPR000914">
    <property type="entry name" value="SBP_5_dom"/>
</dbReference>
<dbReference type="CDD" id="cd08503">
    <property type="entry name" value="PBP2_NikA_DppA_OppA_like_17"/>
    <property type="match status" value="1"/>
</dbReference>
<evidence type="ECO:0000259" key="4">
    <source>
        <dbReference type="Pfam" id="PF00496"/>
    </source>
</evidence>
<dbReference type="PANTHER" id="PTHR30290:SF9">
    <property type="entry name" value="OLIGOPEPTIDE-BINDING PROTEIN APPA"/>
    <property type="match status" value="1"/>
</dbReference>
<protein>
    <submittedName>
        <fullName evidence="5">ABC transporter substrate-binding protein</fullName>
    </submittedName>
</protein>
<name>A0A3Q9KED9_9ACTN</name>
<dbReference type="Proteomes" id="UP000275579">
    <property type="component" value="Chromosome"/>
</dbReference>
<proteinExistence type="inferred from homology"/>
<dbReference type="Gene3D" id="3.10.105.10">
    <property type="entry name" value="Dipeptide-binding Protein, Domain 3"/>
    <property type="match status" value="1"/>
</dbReference>
<sequence length="533" mass="57722">MIVIRVGNPKYPNSVERGNVTFNRRQVLWAGSGIGAAALLAACGGGNNSASSGSGGKPRKGGTLRIGALGRSSAITRDPHGNQGNESDYLVIALVYDTLTAPGLKDNTVGRLATSFKPSKDLKTWRFTIPKGATFHDGTPVTADDVVWSLRRLRNTPAGAARLPGIKADNITAEGKDTVVLVSDVANAELPMLTRLSTFIMKKNTPEKEIAKAPGTGPFKLDWYRGGNARLLRNEHWHGGKVYLDAIEVTMFESPQAMANAMMSGQIDVASNAGAVAARTAATRKDIKVIRRPNDMAMPIVMRTSSGPFADPKVREAMKLVVDREAMVKQVLSGYGTVANDILGTADPDYAKSIPQRHRDLAKAKKLLKEADFDFSKTYELVTTEDISGLAESATLFSSQAREAGIKIKVVKQESGTFYEKTWLKGDFYTNYWGTNDSVVFFASKTMATDAGQNEADWSDKDFDTAYHKVIATADPKARTAALRDVQQIEHDKSGYLLWGMADGIDLAAPKVHGLPKLPGYGRVQLENVWLAP</sequence>
<keyword evidence="2" id="KW-0813">Transport</keyword>
<keyword evidence="3" id="KW-0732">Signal</keyword>
<comment type="similarity">
    <text evidence="1">Belongs to the bacterial solute-binding protein 5 family.</text>
</comment>
<dbReference type="PANTHER" id="PTHR30290">
    <property type="entry name" value="PERIPLASMIC BINDING COMPONENT OF ABC TRANSPORTER"/>
    <property type="match status" value="1"/>
</dbReference>
<dbReference type="GO" id="GO:0042597">
    <property type="term" value="C:periplasmic space"/>
    <property type="evidence" value="ECO:0007669"/>
    <property type="project" value="UniProtKB-ARBA"/>
</dbReference>
<dbReference type="GO" id="GO:1904680">
    <property type="term" value="F:peptide transmembrane transporter activity"/>
    <property type="evidence" value="ECO:0007669"/>
    <property type="project" value="TreeGrafter"/>
</dbReference>
<gene>
    <name evidence="5" type="ORF">DDE74_35195</name>
</gene>
<dbReference type="PIRSF" id="PIRSF002741">
    <property type="entry name" value="MppA"/>
    <property type="match status" value="1"/>
</dbReference>
<dbReference type="Pfam" id="PF00496">
    <property type="entry name" value="SBP_bac_5"/>
    <property type="match status" value="1"/>
</dbReference>
<dbReference type="GO" id="GO:0015833">
    <property type="term" value="P:peptide transport"/>
    <property type="evidence" value="ECO:0007669"/>
    <property type="project" value="TreeGrafter"/>
</dbReference>
<accession>A0A3Q9KED9</accession>
<evidence type="ECO:0000256" key="1">
    <source>
        <dbReference type="ARBA" id="ARBA00005695"/>
    </source>
</evidence>
<reference evidence="5 6" key="1">
    <citation type="submission" date="2018-04" db="EMBL/GenBank/DDBJ databases">
        <title>Complete genome sequences of Streptomyces lydicus strain WYEC and characterization of antagonistic properties of biological control agents.</title>
        <authorList>
            <person name="Mariita R.M."/>
            <person name="Sello J.K."/>
        </authorList>
    </citation>
    <scope>NUCLEOTIDE SEQUENCE [LARGE SCALE GENOMIC DNA]</scope>
    <source>
        <strain evidence="5 6">WYEC 108</strain>
    </source>
</reference>
<evidence type="ECO:0000313" key="6">
    <source>
        <dbReference type="Proteomes" id="UP000275579"/>
    </source>
</evidence>